<comment type="caution">
    <text evidence="1">The sequence shown here is derived from an EMBL/GenBank/DDBJ whole genome shotgun (WGS) entry which is preliminary data.</text>
</comment>
<protein>
    <submittedName>
        <fullName evidence="1">Uncharacterized protein</fullName>
    </submittedName>
</protein>
<dbReference type="AlphaFoldDB" id="A0AAE4AX18"/>
<reference evidence="1 2" key="1">
    <citation type="submission" date="2023-07" db="EMBL/GenBank/DDBJ databases">
        <title>Sequencing the genomes of 1000 actinobacteria strains.</title>
        <authorList>
            <person name="Klenk H.-P."/>
        </authorList>
    </citation>
    <scope>NUCLEOTIDE SEQUENCE [LARGE SCALE GENOMIC DNA]</scope>
    <source>
        <strain evidence="1 2">DSM 44709</strain>
    </source>
</reference>
<keyword evidence="2" id="KW-1185">Reference proteome</keyword>
<name>A0AAE4AX18_9ACTN</name>
<dbReference type="EMBL" id="JAUSUZ010000001">
    <property type="protein sequence ID" value="MDQ0365674.1"/>
    <property type="molecule type" value="Genomic_DNA"/>
</dbReference>
<dbReference type="RefSeq" id="WP_307238433.1">
    <property type="nucleotide sequence ID" value="NZ_JAUSUZ010000001.1"/>
</dbReference>
<accession>A0AAE4AX18</accession>
<evidence type="ECO:0000313" key="1">
    <source>
        <dbReference type="EMBL" id="MDQ0365674.1"/>
    </source>
</evidence>
<proteinExistence type="predicted"/>
<dbReference type="Proteomes" id="UP001240236">
    <property type="component" value="Unassembled WGS sequence"/>
</dbReference>
<sequence>MSTLTSAAFADDPFEIGNWADFALYLSLIHQATGMSLSDLEAAESGTDGHELDRGAVSDALIGRRPIRKALLEGLLRAWSLPDGQRSQVREVWRRLDVRAGAGPAGAGRCRDASPHALGIHASIRAGDSKDDLPAYVSRHFDDDLREMIAKGADEGCFVLLVGDSSTGKTRSLYEAILNVVPDWWLLHPADTRDVIRAYREPTERTVVWLDELQNFLGADPPLNRAILDGLTRTGMIVVGTMWSEHYNARSPLRRPDGFDKYAADRELLKRACRIPVDAEFTAGERAAAAALAEQDERLRVALATGGAAGLPRALVGASALLESWVHAPSPFVRAVISAAADARRLGVGSPLPEILLREAMEGYLSPVDRATPPEQWLDRALPYLTDELGGGVTVLAPHARKAGSLDGYVIADFLAQHIAGVHRTACPPASLWDALLTHVTNPDDLRRLSVSAQVRMRYRYAEAALLRLPERNDLAALDLADLLVRQDRLHDARMALFPRLAENPTQDLRDRYEKLLNLTRRADAIRPRIPVQPTAATALDELLADWGDADMLRECADAGDRTAAEALVDLLAERGQLDGLRQRADRGDDYAGEQLADLLALHGRIDELKARAERGDAAAIRRYGGMTAGGTPGRDAAARQIEELRARVDAGDESAARTLTTLLFDLGVADALLDEVNAGTPGAVDRYLALLTAREETSPETLHLLRAFGINADGTPAAGTP</sequence>
<evidence type="ECO:0000313" key="2">
    <source>
        <dbReference type="Proteomes" id="UP001240236"/>
    </source>
</evidence>
<gene>
    <name evidence="1" type="ORF">J2S42_002343</name>
</gene>
<organism evidence="1 2">
    <name type="scientific">Catenuloplanes indicus</name>
    <dbReference type="NCBI Taxonomy" id="137267"/>
    <lineage>
        <taxon>Bacteria</taxon>
        <taxon>Bacillati</taxon>
        <taxon>Actinomycetota</taxon>
        <taxon>Actinomycetes</taxon>
        <taxon>Micromonosporales</taxon>
        <taxon>Micromonosporaceae</taxon>
        <taxon>Catenuloplanes</taxon>
    </lineage>
</organism>